<evidence type="ECO:0000256" key="3">
    <source>
        <dbReference type="ARBA" id="ARBA00022837"/>
    </source>
</evidence>
<reference evidence="6 7" key="1">
    <citation type="submission" date="2018-06" db="EMBL/GenBank/DDBJ databases">
        <authorList>
            <consortium name="Pathogen Informatics"/>
            <person name="Doyle S."/>
        </authorList>
    </citation>
    <scope>NUCLEOTIDE SEQUENCE [LARGE SCALE GENOMIC DNA]</scope>
    <source>
        <strain evidence="6 7">NCTC11343</strain>
    </source>
</reference>
<dbReference type="SUPFAM" id="SSF48208">
    <property type="entry name" value="Six-hairpin glycosidases"/>
    <property type="match status" value="1"/>
</dbReference>
<gene>
    <name evidence="6" type="ORF">NCTC11343_05209</name>
</gene>
<sequence>MVKRIIYYFCSLFVSTAAVSAQQKTDLTVFVKPNIGSVHSRYFFYTPAAVPFGMAKLAPSTNGSYGNKSGWEAVGYDDRHTSIEGFANFHEFQVGGVVFAPSVGKLKTMPGQLDRPQSGYRSDFDKKDEFATSGYYRVMLKDYNILAELTATKRVGFHRYTFPKTEEANLIFDIGHVMGESGPVVDAEVNYDKQHVWGYVVTNPVYVQKYQQGATVKMFFFAKINKQPKSFGTFRDSITFDQHTRIKGKGAGVYLKFGTEAGESIDIKTGLSYTSVENAQLNLLKEAKDMSFDAAKNNALQTWNSELGRILVEGGKADDRIKFYTGLYHALLGRGLASDVNGAYPKNDGSVGQIALNKQGQPIHHHYNTDAIWGAFWNLTQLWSIAYPDYYNDWIQSQLLVYRDAGWLGDGIANSKYVSGVGTNFTGLAIAAAYNVGIRDYDMNLAYDAVRKNELEAKDRLPGAGKLDVGVFVRKGYSPYIKDDHGSPELMTNGSPFGASHTLEYAFSAGAAAQFAKSLGRQKDYVKFQELSNGWRNLYDTETKFMRPKDSTGRFISNFNPYEPWRGFQEGNAWQYTFYVPHVPQELVKLVGKDLFNQRLDSIFTVSQKNVFGGGTQIDAFAGIESLYNHGNQPNLHISWLFYFSGRPDLSQKWVRAICNEFYGNDAIHGYGYGQDEDQGQLGAWYVLSSIGLFDVRSLTTEKPALQIGAPLFDRVTIQLPKKLRKNKFIIQVKKEQPNSSIVDQVRLNNRLWKGWQLPFERLVEGGILDLKLKGD</sequence>
<feature type="domain" description="Glycosyl hydrolase family 92 N-terminal" evidence="5">
    <location>
        <begin position="30"/>
        <end position="272"/>
    </location>
</feature>
<evidence type="ECO:0000256" key="1">
    <source>
        <dbReference type="ARBA" id="ARBA00001913"/>
    </source>
</evidence>
<name>A0A2X2LXM2_SPHMU</name>
<dbReference type="Gene3D" id="2.70.98.10">
    <property type="match status" value="1"/>
</dbReference>
<dbReference type="Proteomes" id="UP000251241">
    <property type="component" value="Unassembled WGS sequence"/>
</dbReference>
<dbReference type="PANTHER" id="PTHR12143">
    <property type="entry name" value="PEPTIDE N-GLYCANASE PNGASE -RELATED"/>
    <property type="match status" value="1"/>
</dbReference>
<dbReference type="GO" id="GO:0005829">
    <property type="term" value="C:cytosol"/>
    <property type="evidence" value="ECO:0007669"/>
    <property type="project" value="TreeGrafter"/>
</dbReference>
<dbReference type="GO" id="GO:0000224">
    <property type="term" value="F:peptide-N4-(N-acetyl-beta-glucosaminyl)asparagine amidase activity"/>
    <property type="evidence" value="ECO:0007669"/>
    <property type="project" value="TreeGrafter"/>
</dbReference>
<dbReference type="GO" id="GO:0005975">
    <property type="term" value="P:carbohydrate metabolic process"/>
    <property type="evidence" value="ECO:0007669"/>
    <property type="project" value="InterPro"/>
</dbReference>
<evidence type="ECO:0000259" key="5">
    <source>
        <dbReference type="Pfam" id="PF17678"/>
    </source>
</evidence>
<evidence type="ECO:0000256" key="2">
    <source>
        <dbReference type="ARBA" id="ARBA00011245"/>
    </source>
</evidence>
<dbReference type="InterPro" id="IPR050883">
    <property type="entry name" value="PNGase"/>
</dbReference>
<dbReference type="InterPro" id="IPR005887">
    <property type="entry name" value="GH92_a_mannosidase_put"/>
</dbReference>
<comment type="subunit">
    <text evidence="2">Monomer.</text>
</comment>
<dbReference type="GO" id="GO:0006516">
    <property type="term" value="P:glycoprotein catabolic process"/>
    <property type="evidence" value="ECO:0007669"/>
    <property type="project" value="TreeGrafter"/>
</dbReference>
<dbReference type="Pfam" id="PF17678">
    <property type="entry name" value="Glyco_hydro_92N"/>
    <property type="match status" value="1"/>
</dbReference>
<evidence type="ECO:0000259" key="4">
    <source>
        <dbReference type="Pfam" id="PF07971"/>
    </source>
</evidence>
<comment type="cofactor">
    <cofactor evidence="1">
        <name>Ca(2+)</name>
        <dbReference type="ChEBI" id="CHEBI:29108"/>
    </cofactor>
</comment>
<feature type="domain" description="Glycosyl hydrolase family 92" evidence="4">
    <location>
        <begin position="278"/>
        <end position="774"/>
    </location>
</feature>
<dbReference type="RefSeq" id="WP_112376218.1">
    <property type="nucleotide sequence ID" value="NZ_CP069793.1"/>
</dbReference>
<dbReference type="GO" id="GO:0030246">
    <property type="term" value="F:carbohydrate binding"/>
    <property type="evidence" value="ECO:0007669"/>
    <property type="project" value="InterPro"/>
</dbReference>
<dbReference type="Gene3D" id="3.30.2080.10">
    <property type="entry name" value="GH92 mannosidase domain"/>
    <property type="match status" value="1"/>
</dbReference>
<organism evidence="6 7">
    <name type="scientific">Sphingobacterium multivorum</name>
    <dbReference type="NCBI Taxonomy" id="28454"/>
    <lineage>
        <taxon>Bacteria</taxon>
        <taxon>Pseudomonadati</taxon>
        <taxon>Bacteroidota</taxon>
        <taxon>Sphingobacteriia</taxon>
        <taxon>Sphingobacteriales</taxon>
        <taxon>Sphingobacteriaceae</taxon>
        <taxon>Sphingobacterium</taxon>
    </lineage>
</organism>
<dbReference type="InterPro" id="IPR014718">
    <property type="entry name" value="GH-type_carb-bd"/>
</dbReference>
<evidence type="ECO:0000313" key="6">
    <source>
        <dbReference type="EMBL" id="SPZ94300.1"/>
    </source>
</evidence>
<dbReference type="PANTHER" id="PTHR12143:SF39">
    <property type="entry name" value="SECRETED PROTEIN"/>
    <property type="match status" value="1"/>
</dbReference>
<dbReference type="InterPro" id="IPR012939">
    <property type="entry name" value="Glyco_hydro_92"/>
</dbReference>
<dbReference type="Pfam" id="PF07971">
    <property type="entry name" value="Glyco_hydro_92"/>
    <property type="match status" value="1"/>
</dbReference>
<dbReference type="AlphaFoldDB" id="A0A2X2LXM2"/>
<dbReference type="NCBIfam" id="TIGR01180">
    <property type="entry name" value="aman2_put"/>
    <property type="match status" value="1"/>
</dbReference>
<proteinExistence type="predicted"/>
<protein>
    <submittedName>
        <fullName evidence="6">Alpha-1,2-mannosidase</fullName>
    </submittedName>
</protein>
<dbReference type="GeneID" id="97180044"/>
<dbReference type="Gene3D" id="1.20.1050.60">
    <property type="entry name" value="alpha-1,2-mannosidase"/>
    <property type="match status" value="1"/>
</dbReference>
<dbReference type="EMBL" id="UAUU01000011">
    <property type="protein sequence ID" value="SPZ94300.1"/>
    <property type="molecule type" value="Genomic_DNA"/>
</dbReference>
<keyword evidence="3" id="KW-0106">Calcium</keyword>
<dbReference type="InterPro" id="IPR008928">
    <property type="entry name" value="6-hairpin_glycosidase_sf"/>
</dbReference>
<dbReference type="InterPro" id="IPR041371">
    <property type="entry name" value="GH92_N"/>
</dbReference>
<evidence type="ECO:0000313" key="7">
    <source>
        <dbReference type="Proteomes" id="UP000251241"/>
    </source>
</evidence>
<accession>A0A2X2LXM2</accession>
<dbReference type="Gene3D" id="1.20.1610.10">
    <property type="entry name" value="alpha-1,2-mannosidases domains"/>
    <property type="match status" value="1"/>
</dbReference>